<comment type="caution">
    <text evidence="1">The sequence shown here is derived from an EMBL/GenBank/DDBJ whole genome shotgun (WGS) entry which is preliminary data.</text>
</comment>
<proteinExistence type="predicted"/>
<dbReference type="InterPro" id="IPR025990">
    <property type="entry name" value="zinc_ribbon_bacterial"/>
</dbReference>
<accession>A0ABU3BWU1</accession>
<evidence type="ECO:0000313" key="2">
    <source>
        <dbReference type="Proteomes" id="UP001251857"/>
    </source>
</evidence>
<evidence type="ECO:0000313" key="1">
    <source>
        <dbReference type="EMBL" id="MDT0633766.1"/>
    </source>
</evidence>
<dbReference type="Pfam" id="PF14255">
    <property type="entry name" value="Zn_ribbon_21"/>
    <property type="match status" value="1"/>
</dbReference>
<name>A0ABU3BWU1_9GAMM</name>
<dbReference type="Proteomes" id="UP001251857">
    <property type="component" value="Unassembled WGS sequence"/>
</dbReference>
<reference evidence="1 2" key="1">
    <citation type="submission" date="2023-09" db="EMBL/GenBank/DDBJ databases">
        <authorList>
            <person name="Rey-Velasco X."/>
        </authorList>
    </citation>
    <scope>NUCLEOTIDE SEQUENCE [LARGE SCALE GENOMIC DNA]</scope>
    <source>
        <strain evidence="1 2">W335</strain>
    </source>
</reference>
<protein>
    <submittedName>
        <fullName evidence="1">CPXCG motif-containing cysteine-rich protein</fullName>
    </submittedName>
</protein>
<dbReference type="PIRSF" id="PIRSF037225">
    <property type="entry name" value="UCP037225"/>
    <property type="match status" value="1"/>
</dbReference>
<gene>
    <name evidence="1" type="ORF">RM532_02205</name>
</gene>
<keyword evidence="2" id="KW-1185">Reference proteome</keyword>
<dbReference type="EMBL" id="JAVRIB010000002">
    <property type="protein sequence ID" value="MDT0633766.1"/>
    <property type="molecule type" value="Genomic_DNA"/>
</dbReference>
<dbReference type="InterPro" id="IPR017143">
    <property type="entry name" value="UCP037225"/>
</dbReference>
<organism evidence="1 2">
    <name type="scientific">Spectribacter hydrogenoxidans</name>
    <dbReference type="NCBI Taxonomy" id="3075608"/>
    <lineage>
        <taxon>Bacteria</taxon>
        <taxon>Pseudomonadati</taxon>
        <taxon>Pseudomonadota</taxon>
        <taxon>Gammaproteobacteria</taxon>
        <taxon>Salinisphaerales</taxon>
        <taxon>Salinisphaeraceae</taxon>
        <taxon>Spectribacter</taxon>
    </lineage>
</organism>
<dbReference type="RefSeq" id="WP_311651490.1">
    <property type="nucleotide sequence ID" value="NZ_JAVRIB010000002.1"/>
</dbReference>
<sequence length="62" mass="6940">MLDETRIDCPYCGEAQTLLVDASMGDACYIEDCQVCCQPMRVSIALFHPDEAAVVRVQREDD</sequence>